<dbReference type="PANTHER" id="PTHR43743">
    <property type="entry name" value="POTASSIUM-TRANSPORTING ATPASE ATP-BINDING SUBUNIT"/>
    <property type="match status" value="1"/>
</dbReference>
<sequence length="673" mass="71337">MAQLSLSAIGRDAHSTRAILWDSLRKLHPRDLMHNPVMFVVEIGTGITAAFAVAAWGKAAFFYDLLVTVILLVTLFFATFAESYAEARGRAQAESLRRTRTNARARVLTDDGSWQWVDAPRLTKGTRIRIEAGETIPGDGEVIDGVGSVDESAITGESAPVIKGPGDSVTGGTILLSDVLTVVVTTNPGETFLDRMIALVEGAARQKTPNEIALSALLGVLTLIFVLVVVTLVPSARFYGPHSTDIPTMVALLVCLIPTTIGGLLSAIGIAGMNRVAQVGVIAKSGRAVEAAGDIDTIILDKTGTITVGNRMATDFLPLPSVTRTELAEAALWASLADTTPEGRSVVELARATLNLSDLPSIDGDPIPFTAQTRMSGIDLPDGRQIRKGAVGAIAHWAADSSDRLTDLAEEVARDGATPLAVAVDGRILGVIRLKDVVKEGLKARFEDFRAMGIRTVMATGDNRITAAVIAQEAGVDDFIAECRPEDKIALIRQEQQQGKLVAMTGDGTNDAPALAQADVGLAMNSGTMAAKEAGNMIDLESNPTKLLDVVMVGKQLLITRGALTTFSIANDVAKYFAIIPAMFASVPTLRVLSHLNIMGLKTPHGAILSALIFNALIIPALIPFAIRGVRYRAESADRMLARNLLNWGVVGIIVPFVGIWGIDHILGLFGWG</sequence>
<gene>
    <name evidence="16" type="primary">kdpB</name>
    <name evidence="18" type="ordered locus">Sulac_0423</name>
</gene>
<dbReference type="Pfam" id="PF00702">
    <property type="entry name" value="Hydrolase"/>
    <property type="match status" value="1"/>
</dbReference>
<dbReference type="InterPro" id="IPR023299">
    <property type="entry name" value="ATPase_P-typ_cyto_dom_N"/>
</dbReference>
<dbReference type="Proteomes" id="UP000005439">
    <property type="component" value="Chromosome"/>
</dbReference>
<feature type="binding site" evidence="16">
    <location>
        <begin position="369"/>
        <end position="376"/>
    </location>
    <ligand>
        <name>ATP</name>
        <dbReference type="ChEBI" id="CHEBI:30616"/>
    </ligand>
</feature>
<feature type="active site" description="4-aspartylphosphate intermediate" evidence="16">
    <location>
        <position position="301"/>
    </location>
</feature>
<evidence type="ECO:0000256" key="16">
    <source>
        <dbReference type="HAMAP-Rule" id="MF_00285"/>
    </source>
</evidence>
<keyword evidence="12 16" id="KW-1278">Translocase</keyword>
<feature type="binding site" evidence="16">
    <location>
        <position position="511"/>
    </location>
    <ligand>
        <name>Mg(2+)</name>
        <dbReference type="ChEBI" id="CHEBI:18420"/>
    </ligand>
</feature>
<evidence type="ECO:0000256" key="13">
    <source>
        <dbReference type="ARBA" id="ARBA00022989"/>
    </source>
</evidence>
<keyword evidence="18" id="KW-0378">Hydrolase</keyword>
<evidence type="ECO:0000256" key="15">
    <source>
        <dbReference type="ARBA" id="ARBA00023136"/>
    </source>
</evidence>
<feature type="transmembrane region" description="Helical" evidence="16">
    <location>
        <begin position="576"/>
        <end position="594"/>
    </location>
</feature>
<comment type="subcellular location">
    <subcellularLocation>
        <location evidence="16">Cell membrane</location>
        <topology evidence="16">Multi-pass membrane protein</topology>
    </subcellularLocation>
    <subcellularLocation>
        <location evidence="1">Membrane</location>
        <topology evidence="1">Multi-pass membrane protein</topology>
    </subcellularLocation>
</comment>
<dbReference type="SUPFAM" id="SSF81665">
    <property type="entry name" value="Calcium ATPase, transmembrane domain M"/>
    <property type="match status" value="1"/>
</dbReference>
<dbReference type="InterPro" id="IPR001757">
    <property type="entry name" value="P_typ_ATPase"/>
</dbReference>
<evidence type="ECO:0000256" key="2">
    <source>
        <dbReference type="ARBA" id="ARBA00022448"/>
    </source>
</evidence>
<dbReference type="KEGG" id="sap:Sulac_0423"/>
<dbReference type="Pfam" id="PF00122">
    <property type="entry name" value="E1-E2_ATPase"/>
    <property type="match status" value="1"/>
</dbReference>
<dbReference type="NCBIfam" id="TIGR01497">
    <property type="entry name" value="kdpB"/>
    <property type="match status" value="1"/>
</dbReference>
<feature type="binding site" evidence="16">
    <location>
        <position position="342"/>
    </location>
    <ligand>
        <name>ATP</name>
        <dbReference type="ChEBI" id="CHEBI:30616"/>
    </ligand>
</feature>
<evidence type="ECO:0000259" key="17">
    <source>
        <dbReference type="Pfam" id="PF00122"/>
    </source>
</evidence>
<comment type="catalytic activity">
    <reaction evidence="16">
        <text>K(+)(out) + ATP + H2O = K(+)(in) + ADP + phosphate + H(+)</text>
        <dbReference type="Rhea" id="RHEA:16777"/>
        <dbReference type="ChEBI" id="CHEBI:15377"/>
        <dbReference type="ChEBI" id="CHEBI:15378"/>
        <dbReference type="ChEBI" id="CHEBI:29103"/>
        <dbReference type="ChEBI" id="CHEBI:30616"/>
        <dbReference type="ChEBI" id="CHEBI:43474"/>
        <dbReference type="ChEBI" id="CHEBI:456216"/>
        <dbReference type="EC" id="7.2.2.6"/>
    </reaction>
</comment>
<dbReference type="GO" id="GO:0008556">
    <property type="term" value="F:P-type potassium transmembrane transporter activity"/>
    <property type="evidence" value="ECO:0007669"/>
    <property type="project" value="UniProtKB-UniRule"/>
</dbReference>
<evidence type="ECO:0000256" key="1">
    <source>
        <dbReference type="ARBA" id="ARBA00004141"/>
    </source>
</evidence>
<keyword evidence="7 16" id="KW-0479">Metal-binding</keyword>
<dbReference type="SUPFAM" id="SSF56784">
    <property type="entry name" value="HAD-like"/>
    <property type="match status" value="1"/>
</dbReference>
<dbReference type="GO" id="GO:0016887">
    <property type="term" value="F:ATP hydrolysis activity"/>
    <property type="evidence" value="ECO:0007669"/>
    <property type="project" value="InterPro"/>
</dbReference>
<comment type="subunit">
    <text evidence="16">The system is composed of three essential subunits: KdpA, KdpB and KdpC.</text>
</comment>
<organism evidence="18 19">
    <name type="scientific">Sulfobacillus acidophilus (strain ATCC 700253 / DSM 10332 / NAL)</name>
    <dbReference type="NCBI Taxonomy" id="679936"/>
    <lineage>
        <taxon>Bacteria</taxon>
        <taxon>Bacillati</taxon>
        <taxon>Bacillota</taxon>
        <taxon>Clostridia</taxon>
        <taxon>Eubacteriales</taxon>
        <taxon>Clostridiales Family XVII. Incertae Sedis</taxon>
        <taxon>Sulfobacillus</taxon>
    </lineage>
</organism>
<feature type="transmembrane region" description="Helical" evidence="16">
    <location>
        <begin position="62"/>
        <end position="81"/>
    </location>
</feature>
<keyword evidence="3 16" id="KW-1003">Cell membrane</keyword>
<evidence type="ECO:0000256" key="9">
    <source>
        <dbReference type="ARBA" id="ARBA00022840"/>
    </source>
</evidence>
<keyword evidence="9 16" id="KW-0067">ATP-binding</keyword>
<comment type="similarity">
    <text evidence="16">Belongs to the cation transport ATPase (P-type) (TC 3.A.3) family. Type IA subfamily.</text>
</comment>
<dbReference type="EC" id="7.2.2.6" evidence="16"/>
<dbReference type="InterPro" id="IPR036412">
    <property type="entry name" value="HAD-like_sf"/>
</dbReference>
<dbReference type="SFLD" id="SFLDF00027">
    <property type="entry name" value="p-type_atpase"/>
    <property type="match status" value="1"/>
</dbReference>
<feature type="transmembrane region" description="Helical" evidence="16">
    <location>
        <begin position="36"/>
        <end position="56"/>
    </location>
</feature>
<evidence type="ECO:0000256" key="11">
    <source>
        <dbReference type="ARBA" id="ARBA00022958"/>
    </source>
</evidence>
<dbReference type="GO" id="GO:0005524">
    <property type="term" value="F:ATP binding"/>
    <property type="evidence" value="ECO:0007669"/>
    <property type="project" value="UniProtKB-UniRule"/>
</dbReference>
<keyword evidence="6 16" id="KW-0812">Transmembrane</keyword>
<dbReference type="InterPro" id="IPR018303">
    <property type="entry name" value="ATPase_P-typ_P_site"/>
</dbReference>
<dbReference type="PATRIC" id="fig|679936.5.peg.433"/>
<keyword evidence="8 16" id="KW-0547">Nucleotide-binding</keyword>
<evidence type="ECO:0000256" key="7">
    <source>
        <dbReference type="ARBA" id="ARBA00022723"/>
    </source>
</evidence>
<dbReference type="GO" id="GO:0005886">
    <property type="term" value="C:plasma membrane"/>
    <property type="evidence" value="ECO:0007669"/>
    <property type="project" value="UniProtKB-SubCell"/>
</dbReference>
<feature type="binding site" evidence="16">
    <location>
        <position position="338"/>
    </location>
    <ligand>
        <name>ATP</name>
        <dbReference type="ChEBI" id="CHEBI:30616"/>
    </ligand>
</feature>
<feature type="transmembrane region" description="Helical" evidence="16">
    <location>
        <begin position="606"/>
        <end position="627"/>
    </location>
</feature>
<feature type="domain" description="P-type ATPase A" evidence="17">
    <location>
        <begin position="102"/>
        <end position="201"/>
    </location>
</feature>
<keyword evidence="14 16" id="KW-0406">Ion transport</keyword>
<protein>
    <recommendedName>
        <fullName evidence="16">Potassium-transporting ATPase ATP-binding subunit</fullName>
        <ecNumber evidence="16">7.2.2.6</ecNumber>
    </recommendedName>
    <alternativeName>
        <fullName evidence="16">ATP phosphohydrolase [potassium-transporting] B chain</fullName>
    </alternativeName>
    <alternativeName>
        <fullName evidence="16">Potassium-binding and translocating subunit B</fullName>
    </alternativeName>
    <alternativeName>
        <fullName evidence="16">Potassium-translocating ATPase B chain</fullName>
    </alternativeName>
</protein>
<dbReference type="HAMAP" id="MF_00285">
    <property type="entry name" value="KdpB"/>
    <property type="match status" value="1"/>
</dbReference>
<dbReference type="InterPro" id="IPR044492">
    <property type="entry name" value="P_typ_ATPase_HD_dom"/>
</dbReference>
<dbReference type="InterPro" id="IPR006391">
    <property type="entry name" value="P-type_ATPase_bsu_IA"/>
</dbReference>
<evidence type="ECO:0000256" key="14">
    <source>
        <dbReference type="ARBA" id="ARBA00023065"/>
    </source>
</evidence>
<dbReference type="Gene3D" id="2.70.150.10">
    <property type="entry name" value="Calcium-transporting ATPase, cytoplasmic transduction domain A"/>
    <property type="match status" value="1"/>
</dbReference>
<keyword evidence="2 16" id="KW-0813">Transport</keyword>
<dbReference type="Gene3D" id="3.40.1110.10">
    <property type="entry name" value="Calcium-transporting ATPase, cytoplasmic domain N"/>
    <property type="match status" value="1"/>
</dbReference>
<dbReference type="InterPro" id="IPR023298">
    <property type="entry name" value="ATPase_P-typ_TM_dom_sf"/>
</dbReference>
<feature type="transmembrane region" description="Helical" evidence="16">
    <location>
        <begin position="212"/>
        <end position="234"/>
    </location>
</feature>
<evidence type="ECO:0000256" key="10">
    <source>
        <dbReference type="ARBA" id="ARBA00022842"/>
    </source>
</evidence>
<evidence type="ECO:0000256" key="8">
    <source>
        <dbReference type="ARBA" id="ARBA00022741"/>
    </source>
</evidence>
<evidence type="ECO:0000256" key="12">
    <source>
        <dbReference type="ARBA" id="ARBA00022967"/>
    </source>
</evidence>
<dbReference type="InterPro" id="IPR023214">
    <property type="entry name" value="HAD_sf"/>
</dbReference>
<keyword evidence="4 16" id="KW-0633">Potassium transport</keyword>
<dbReference type="HOGENOM" id="CLU_025728_2_0_9"/>
<keyword evidence="10 16" id="KW-0460">Magnesium</keyword>
<keyword evidence="19" id="KW-1185">Reference proteome</keyword>
<evidence type="ECO:0000313" key="19">
    <source>
        <dbReference type="Proteomes" id="UP000005439"/>
    </source>
</evidence>
<dbReference type="STRING" id="679936.Sulac_0423"/>
<dbReference type="SFLD" id="SFLDG00002">
    <property type="entry name" value="C1.7:_P-type_atpase_like"/>
    <property type="match status" value="1"/>
</dbReference>
<evidence type="ECO:0000256" key="6">
    <source>
        <dbReference type="ARBA" id="ARBA00022692"/>
    </source>
</evidence>
<evidence type="ECO:0000313" key="18">
    <source>
        <dbReference type="EMBL" id="AEW03984.1"/>
    </source>
</evidence>
<dbReference type="SUPFAM" id="SSF81653">
    <property type="entry name" value="Calcium ATPase, transduction domain A"/>
    <property type="match status" value="1"/>
</dbReference>
<dbReference type="AlphaFoldDB" id="G8TY77"/>
<reference evidence="18 19" key="2">
    <citation type="journal article" date="2012" name="Stand. Genomic Sci.">
        <title>Complete genome sequence of the moderately thermophilic mineral-sulfide-oxidizing firmicute Sulfobacillus acidophilus type strain (NAL(T)).</title>
        <authorList>
            <person name="Anderson I."/>
            <person name="Chertkov O."/>
            <person name="Chen A."/>
            <person name="Saunders E."/>
            <person name="Lapidus A."/>
            <person name="Nolan M."/>
            <person name="Lucas S."/>
            <person name="Hammon N."/>
            <person name="Deshpande S."/>
            <person name="Cheng J.F."/>
            <person name="Han C."/>
            <person name="Tapia R."/>
            <person name="Goodwin L.A."/>
            <person name="Pitluck S."/>
            <person name="Liolios K."/>
            <person name="Pagani I."/>
            <person name="Ivanova N."/>
            <person name="Mikhailova N."/>
            <person name="Pati A."/>
            <person name="Palaniappan K."/>
            <person name="Land M."/>
            <person name="Pan C."/>
            <person name="Rohde M."/>
            <person name="Pukall R."/>
            <person name="Goker M."/>
            <person name="Detter J.C."/>
            <person name="Woyke T."/>
            <person name="Bristow J."/>
            <person name="Eisen J.A."/>
            <person name="Markowitz V."/>
            <person name="Hugenholtz P."/>
            <person name="Kyrpides N.C."/>
            <person name="Klenk H.P."/>
            <person name="Mavromatis K."/>
        </authorList>
    </citation>
    <scope>NUCLEOTIDE SEQUENCE [LARGE SCALE GENOMIC DNA]</scope>
    <source>
        <strain evidence="19">ATCC 700253 / DSM 10332 / NAL</strain>
    </source>
</reference>
<evidence type="ECO:0000256" key="5">
    <source>
        <dbReference type="ARBA" id="ARBA00022553"/>
    </source>
</evidence>
<dbReference type="EMBL" id="CP003179">
    <property type="protein sequence ID" value="AEW03984.1"/>
    <property type="molecule type" value="Genomic_DNA"/>
</dbReference>
<feature type="transmembrane region" description="Helical" evidence="16">
    <location>
        <begin position="648"/>
        <end position="672"/>
    </location>
</feature>
<dbReference type="Gene3D" id="3.40.50.1000">
    <property type="entry name" value="HAD superfamily/HAD-like"/>
    <property type="match status" value="1"/>
</dbReference>
<reference evidence="19" key="1">
    <citation type="submission" date="2011-12" db="EMBL/GenBank/DDBJ databases">
        <title>The complete genome of chromosome of Sulfobacillus acidophilus DSM 10332.</title>
        <authorList>
            <person name="Lucas S."/>
            <person name="Han J."/>
            <person name="Lapidus A."/>
            <person name="Bruce D."/>
            <person name="Goodwin L."/>
            <person name="Pitluck S."/>
            <person name="Peters L."/>
            <person name="Kyrpides N."/>
            <person name="Mavromatis K."/>
            <person name="Ivanova N."/>
            <person name="Mikhailova N."/>
            <person name="Chertkov O."/>
            <person name="Saunders E."/>
            <person name="Detter J.C."/>
            <person name="Tapia R."/>
            <person name="Han C."/>
            <person name="Land M."/>
            <person name="Hauser L."/>
            <person name="Markowitz V."/>
            <person name="Cheng J.-F."/>
            <person name="Hugenholtz P."/>
            <person name="Woyke T."/>
            <person name="Wu D."/>
            <person name="Pukall R."/>
            <person name="Gehrich-Schroeter G."/>
            <person name="Schneider S."/>
            <person name="Klenk H.-P."/>
            <person name="Eisen J.A."/>
        </authorList>
    </citation>
    <scope>NUCLEOTIDE SEQUENCE [LARGE SCALE GENOMIC DNA]</scope>
    <source>
        <strain evidence="19">ATCC 700253 / DSM 10332 / NAL</strain>
    </source>
</reference>
<evidence type="ECO:0000256" key="4">
    <source>
        <dbReference type="ARBA" id="ARBA00022538"/>
    </source>
</evidence>
<accession>G8TY77</accession>
<name>G8TY77_SULAD</name>
<feature type="binding site" evidence="16">
    <location>
        <position position="507"/>
    </location>
    <ligand>
        <name>Mg(2+)</name>
        <dbReference type="ChEBI" id="CHEBI:18420"/>
    </ligand>
</feature>
<keyword evidence="15 16" id="KW-0472">Membrane</keyword>
<keyword evidence="13 16" id="KW-1133">Transmembrane helix</keyword>
<dbReference type="NCBIfam" id="TIGR01494">
    <property type="entry name" value="ATPase_P-type"/>
    <property type="match status" value="2"/>
</dbReference>
<dbReference type="InterPro" id="IPR059000">
    <property type="entry name" value="ATPase_P-type_domA"/>
</dbReference>
<dbReference type="InterPro" id="IPR008250">
    <property type="entry name" value="ATPase_P-typ_transduc_dom_A_sf"/>
</dbReference>
<dbReference type="PROSITE" id="PS00154">
    <property type="entry name" value="ATPASE_E1_E2"/>
    <property type="match status" value="1"/>
</dbReference>
<dbReference type="PANTHER" id="PTHR43743:SF1">
    <property type="entry name" value="POTASSIUM-TRANSPORTING ATPASE ATP-BINDING SUBUNIT"/>
    <property type="match status" value="1"/>
</dbReference>
<comment type="function">
    <text evidence="16">Part of the high-affinity ATP-driven potassium transport (or Kdp) system, which catalyzes the hydrolysis of ATP coupled with the electrogenic transport of potassium into the cytoplasm. This subunit is responsible for energy coupling to the transport system and for the release of the potassium ions to the cytoplasm.</text>
</comment>
<proteinExistence type="inferred from homology"/>
<evidence type="ECO:0000256" key="3">
    <source>
        <dbReference type="ARBA" id="ARBA00022475"/>
    </source>
</evidence>
<feature type="transmembrane region" description="Helical" evidence="16">
    <location>
        <begin position="246"/>
        <end position="268"/>
    </location>
</feature>
<feature type="binding site" evidence="16">
    <location>
        <position position="388"/>
    </location>
    <ligand>
        <name>ATP</name>
        <dbReference type="ChEBI" id="CHEBI:30616"/>
    </ligand>
</feature>
<keyword evidence="11 16" id="KW-0630">Potassium</keyword>
<dbReference type="GO" id="GO:0000287">
    <property type="term" value="F:magnesium ion binding"/>
    <property type="evidence" value="ECO:0007669"/>
    <property type="project" value="UniProtKB-UniRule"/>
</dbReference>
<dbReference type="PRINTS" id="PR00119">
    <property type="entry name" value="CATATPASE"/>
</dbReference>
<keyword evidence="5 16" id="KW-0597">Phosphoprotein</keyword>
<dbReference type="SFLD" id="SFLDS00003">
    <property type="entry name" value="Haloacid_Dehalogenase"/>
    <property type="match status" value="1"/>
</dbReference>